<dbReference type="AlphaFoldDB" id="A0A0R2JLJ9"/>
<evidence type="ECO:0000313" key="3">
    <source>
        <dbReference type="Proteomes" id="UP000051655"/>
    </source>
</evidence>
<reference evidence="2 3" key="1">
    <citation type="journal article" date="2015" name="Genome Announc.">
        <title>Expanding the biotechnology potential of lactobacilli through comparative genomics of 213 strains and associated genera.</title>
        <authorList>
            <person name="Sun Z."/>
            <person name="Harris H.M."/>
            <person name="McCann A."/>
            <person name="Guo C."/>
            <person name="Argimon S."/>
            <person name="Zhang W."/>
            <person name="Yang X."/>
            <person name="Jeffery I.B."/>
            <person name="Cooney J.C."/>
            <person name="Kagawa T.F."/>
            <person name="Liu W."/>
            <person name="Song Y."/>
            <person name="Salvetti E."/>
            <person name="Wrobel A."/>
            <person name="Rasinkangas P."/>
            <person name="Parkhill J."/>
            <person name="Rea M.C."/>
            <person name="O'Sullivan O."/>
            <person name="Ritari J."/>
            <person name="Douillard F.P."/>
            <person name="Paul Ross R."/>
            <person name="Yang R."/>
            <person name="Briner A.E."/>
            <person name="Felis G.E."/>
            <person name="de Vos W.M."/>
            <person name="Barrangou R."/>
            <person name="Klaenhammer T.R."/>
            <person name="Caufield P.W."/>
            <person name="Cui Y."/>
            <person name="Zhang H."/>
            <person name="O'Toole P.W."/>
        </authorList>
    </citation>
    <scope>NUCLEOTIDE SEQUENCE [LARGE SCALE GENOMIC DNA]</scope>
    <source>
        <strain evidence="2 3">DSM 20593</strain>
    </source>
</reference>
<keyword evidence="3" id="KW-1185">Reference proteome</keyword>
<evidence type="ECO:0000256" key="1">
    <source>
        <dbReference type="SAM" id="Phobius"/>
    </source>
</evidence>
<gene>
    <name evidence="2" type="ORF">IV73_GL000396</name>
</gene>
<keyword evidence="1" id="KW-0812">Transmembrane</keyword>
<protein>
    <submittedName>
        <fullName evidence="2">Uncharacterized protein</fullName>
    </submittedName>
</protein>
<dbReference type="EMBL" id="JQBP01000002">
    <property type="protein sequence ID" value="KRN75239.1"/>
    <property type="molecule type" value="Genomic_DNA"/>
</dbReference>
<organism evidence="2 3">
    <name type="scientific">Weissella kandleri</name>
    <dbReference type="NCBI Taxonomy" id="1616"/>
    <lineage>
        <taxon>Bacteria</taxon>
        <taxon>Bacillati</taxon>
        <taxon>Bacillota</taxon>
        <taxon>Bacilli</taxon>
        <taxon>Lactobacillales</taxon>
        <taxon>Lactobacillaceae</taxon>
        <taxon>Weissella</taxon>
    </lineage>
</organism>
<evidence type="ECO:0000313" key="2">
    <source>
        <dbReference type="EMBL" id="KRN75239.1"/>
    </source>
</evidence>
<sequence>MEHLNHTNHNLSTGQLAIELVPVIMITTGVTSIMAAKAYQMIRRANSEGRVMEKVQSIND</sequence>
<dbReference type="RefSeq" id="WP_057754003.1">
    <property type="nucleotide sequence ID" value="NZ_JQBP01000002.1"/>
</dbReference>
<dbReference type="Proteomes" id="UP000051655">
    <property type="component" value="Unassembled WGS sequence"/>
</dbReference>
<dbReference type="OrthoDB" id="2148117at2"/>
<accession>A0A0R2JLJ9</accession>
<keyword evidence="1" id="KW-1133">Transmembrane helix</keyword>
<feature type="transmembrane region" description="Helical" evidence="1">
    <location>
        <begin position="20"/>
        <end position="39"/>
    </location>
</feature>
<comment type="caution">
    <text evidence="2">The sequence shown here is derived from an EMBL/GenBank/DDBJ whole genome shotgun (WGS) entry which is preliminary data.</text>
</comment>
<dbReference type="PATRIC" id="fig|1616.3.peg.409"/>
<keyword evidence="1" id="KW-0472">Membrane</keyword>
<proteinExistence type="predicted"/>
<name>A0A0R2JLJ9_9LACO</name>